<dbReference type="Pfam" id="PF00232">
    <property type="entry name" value="Glyco_hydro_1"/>
    <property type="match status" value="1"/>
</dbReference>
<proteinExistence type="inferred from homology"/>
<dbReference type="PANTHER" id="PTHR10353:SF36">
    <property type="entry name" value="LP05116P"/>
    <property type="match status" value="1"/>
</dbReference>
<dbReference type="PANTHER" id="PTHR10353">
    <property type="entry name" value="GLYCOSYL HYDROLASE"/>
    <property type="match status" value="1"/>
</dbReference>
<dbReference type="Proteomes" id="UP000224303">
    <property type="component" value="Unassembled WGS sequence"/>
</dbReference>
<dbReference type="GO" id="GO:0008422">
    <property type="term" value="F:beta-glucosidase activity"/>
    <property type="evidence" value="ECO:0007669"/>
    <property type="project" value="TreeGrafter"/>
</dbReference>
<dbReference type="InterPro" id="IPR033132">
    <property type="entry name" value="GH_1_N_CS"/>
</dbReference>
<name>A0A2G0E6S5_ENTFC</name>
<comment type="caution">
    <text evidence="5">The sequence shown here is derived from an EMBL/GenBank/DDBJ whole genome shotgun (WGS) entry which is preliminary data.</text>
</comment>
<evidence type="ECO:0000313" key="6">
    <source>
        <dbReference type="Proteomes" id="UP000224303"/>
    </source>
</evidence>
<sequence>MLKLPEDFIFGGATAAYQVEGATKEGGKGAVAWDDFLEEQGRFSPDPASDFYHQYAKDIELCERFGV</sequence>
<organism evidence="5 6">
    <name type="scientific">Enterococcus faecium</name>
    <name type="common">Streptococcus faecium</name>
    <dbReference type="NCBI Taxonomy" id="1352"/>
    <lineage>
        <taxon>Bacteria</taxon>
        <taxon>Bacillati</taxon>
        <taxon>Bacillota</taxon>
        <taxon>Bacilli</taxon>
        <taxon>Lactobacillales</taxon>
        <taxon>Enterococcaceae</taxon>
        <taxon>Enterococcus</taxon>
    </lineage>
</organism>
<dbReference type="GO" id="GO:0016052">
    <property type="term" value="P:carbohydrate catabolic process"/>
    <property type="evidence" value="ECO:0007669"/>
    <property type="project" value="TreeGrafter"/>
</dbReference>
<dbReference type="GO" id="GO:0033920">
    <property type="term" value="F:6-phospho-beta-galactosidase activity"/>
    <property type="evidence" value="ECO:0007669"/>
    <property type="project" value="UniProtKB-EC"/>
</dbReference>
<dbReference type="Gene3D" id="3.20.20.80">
    <property type="entry name" value="Glycosidases"/>
    <property type="match status" value="1"/>
</dbReference>
<dbReference type="EC" id="3.2.1.85" evidence="5"/>
<dbReference type="EMBL" id="PCGC01000305">
    <property type="protein sequence ID" value="PHL20178.1"/>
    <property type="molecule type" value="Genomic_DNA"/>
</dbReference>
<evidence type="ECO:0000313" key="5">
    <source>
        <dbReference type="EMBL" id="PHL20178.1"/>
    </source>
</evidence>
<evidence type="ECO:0000256" key="1">
    <source>
        <dbReference type="ARBA" id="ARBA00010838"/>
    </source>
</evidence>
<keyword evidence="3 5" id="KW-0326">Glycosidase</keyword>
<gene>
    <name evidence="5" type="ORF">CQR37_15955</name>
</gene>
<protein>
    <submittedName>
        <fullName evidence="5">6-phospho-beta-galactosidase</fullName>
        <ecNumber evidence="5">3.2.1.85</ecNumber>
    </submittedName>
</protein>
<evidence type="ECO:0000256" key="3">
    <source>
        <dbReference type="ARBA" id="ARBA00023295"/>
    </source>
</evidence>
<keyword evidence="2 5" id="KW-0378">Hydrolase</keyword>
<dbReference type="InterPro" id="IPR017853">
    <property type="entry name" value="GH"/>
</dbReference>
<dbReference type="PROSITE" id="PS00653">
    <property type="entry name" value="GLYCOSYL_HYDROL_F1_2"/>
    <property type="match status" value="1"/>
</dbReference>
<reference evidence="5 6" key="1">
    <citation type="submission" date="2017-10" db="EMBL/GenBank/DDBJ databases">
        <title>Draft genomes of the Enterococcus faecium isolated from human feces before and after Helicobacter pylori eradication therapy.</title>
        <authorList>
            <person name="Prianichniikov N.A."/>
            <person name="Glushchenko O.E."/>
            <person name="Malakhova M.V."/>
        </authorList>
    </citation>
    <scope>NUCLEOTIDE SEQUENCE [LARGE SCALE GENOMIC DNA]</scope>
    <source>
        <strain evidence="5 6">Hp_5-7</strain>
    </source>
</reference>
<evidence type="ECO:0000256" key="2">
    <source>
        <dbReference type="ARBA" id="ARBA00022801"/>
    </source>
</evidence>
<feature type="non-terminal residue" evidence="5">
    <location>
        <position position="67"/>
    </location>
</feature>
<dbReference type="GO" id="GO:0005829">
    <property type="term" value="C:cytosol"/>
    <property type="evidence" value="ECO:0007669"/>
    <property type="project" value="TreeGrafter"/>
</dbReference>
<dbReference type="InterPro" id="IPR001360">
    <property type="entry name" value="Glyco_hydro_1"/>
</dbReference>
<accession>A0A2G0E6S5</accession>
<dbReference type="RefSeq" id="WP_143353385.1">
    <property type="nucleotide sequence ID" value="NZ_PCGC01000305.1"/>
</dbReference>
<comment type="similarity">
    <text evidence="1 4">Belongs to the glycosyl hydrolase 1 family.</text>
</comment>
<dbReference type="AlphaFoldDB" id="A0A2G0E6S5"/>
<evidence type="ECO:0000256" key="4">
    <source>
        <dbReference type="RuleBase" id="RU003690"/>
    </source>
</evidence>
<dbReference type="SUPFAM" id="SSF51445">
    <property type="entry name" value="(Trans)glycosidases"/>
    <property type="match status" value="1"/>
</dbReference>